<dbReference type="AlphaFoldDB" id="A0AAN7HCT4"/>
<organism evidence="1 2">
    <name type="scientific">Corynascus novoguineensis</name>
    <dbReference type="NCBI Taxonomy" id="1126955"/>
    <lineage>
        <taxon>Eukaryota</taxon>
        <taxon>Fungi</taxon>
        <taxon>Dikarya</taxon>
        <taxon>Ascomycota</taxon>
        <taxon>Pezizomycotina</taxon>
        <taxon>Sordariomycetes</taxon>
        <taxon>Sordariomycetidae</taxon>
        <taxon>Sordariales</taxon>
        <taxon>Chaetomiaceae</taxon>
        <taxon>Corynascus</taxon>
    </lineage>
</organism>
<evidence type="ECO:0000313" key="1">
    <source>
        <dbReference type="EMBL" id="KAK4245071.1"/>
    </source>
</evidence>
<dbReference type="Gene3D" id="3.40.50.1580">
    <property type="entry name" value="Nucleoside phosphorylase domain"/>
    <property type="match status" value="1"/>
</dbReference>
<evidence type="ECO:0000313" key="2">
    <source>
        <dbReference type="Proteomes" id="UP001303647"/>
    </source>
</evidence>
<dbReference type="EMBL" id="MU857713">
    <property type="protein sequence ID" value="KAK4245071.1"/>
    <property type="molecule type" value="Genomic_DNA"/>
</dbReference>
<dbReference type="Proteomes" id="UP001303647">
    <property type="component" value="Unassembled WGS sequence"/>
</dbReference>
<dbReference type="InterPro" id="IPR035994">
    <property type="entry name" value="Nucleoside_phosphorylase_sf"/>
</dbReference>
<accession>A0AAN7HCT4</accession>
<name>A0AAN7HCT4_9PEZI</name>
<keyword evidence="2" id="KW-1185">Reference proteome</keyword>
<dbReference type="GO" id="GO:0003824">
    <property type="term" value="F:catalytic activity"/>
    <property type="evidence" value="ECO:0007669"/>
    <property type="project" value="InterPro"/>
</dbReference>
<dbReference type="PANTHER" id="PTHR46082">
    <property type="entry name" value="ATP/GTP-BINDING PROTEIN-RELATED"/>
    <property type="match status" value="1"/>
</dbReference>
<reference evidence="1" key="2">
    <citation type="submission" date="2023-05" db="EMBL/GenBank/DDBJ databases">
        <authorList>
            <consortium name="Lawrence Berkeley National Laboratory"/>
            <person name="Steindorff A."/>
            <person name="Hensen N."/>
            <person name="Bonometti L."/>
            <person name="Westerberg I."/>
            <person name="Brannstrom I.O."/>
            <person name="Guillou S."/>
            <person name="Cros-Aarteil S."/>
            <person name="Calhoun S."/>
            <person name="Haridas S."/>
            <person name="Kuo A."/>
            <person name="Mondo S."/>
            <person name="Pangilinan J."/>
            <person name="Riley R."/>
            <person name="Labutti K."/>
            <person name="Andreopoulos B."/>
            <person name="Lipzen A."/>
            <person name="Chen C."/>
            <person name="Yanf M."/>
            <person name="Daum C."/>
            <person name="Ng V."/>
            <person name="Clum A."/>
            <person name="Ohm R."/>
            <person name="Martin F."/>
            <person name="Silar P."/>
            <person name="Natvig D."/>
            <person name="Lalanne C."/>
            <person name="Gautier V."/>
            <person name="Ament-Velasquez S.L."/>
            <person name="Kruys A."/>
            <person name="Hutchinson M.I."/>
            <person name="Powell A.J."/>
            <person name="Barry K."/>
            <person name="Miller A.N."/>
            <person name="Grigoriev I.V."/>
            <person name="Debuchy R."/>
            <person name="Gladieux P."/>
            <person name="Thoren M.H."/>
            <person name="Johannesson H."/>
        </authorList>
    </citation>
    <scope>NUCLEOTIDE SEQUENCE</scope>
    <source>
        <strain evidence="1">CBS 359.72</strain>
    </source>
</reference>
<dbReference type="GO" id="GO:0009116">
    <property type="term" value="P:nucleoside metabolic process"/>
    <property type="evidence" value="ECO:0007669"/>
    <property type="project" value="InterPro"/>
</dbReference>
<reference evidence="1" key="1">
    <citation type="journal article" date="2023" name="Mol. Phylogenet. Evol.">
        <title>Genome-scale phylogeny and comparative genomics of the fungal order Sordariales.</title>
        <authorList>
            <person name="Hensen N."/>
            <person name="Bonometti L."/>
            <person name="Westerberg I."/>
            <person name="Brannstrom I.O."/>
            <person name="Guillou S."/>
            <person name="Cros-Aarteil S."/>
            <person name="Calhoun S."/>
            <person name="Haridas S."/>
            <person name="Kuo A."/>
            <person name="Mondo S."/>
            <person name="Pangilinan J."/>
            <person name="Riley R."/>
            <person name="LaButti K."/>
            <person name="Andreopoulos B."/>
            <person name="Lipzen A."/>
            <person name="Chen C."/>
            <person name="Yan M."/>
            <person name="Daum C."/>
            <person name="Ng V."/>
            <person name="Clum A."/>
            <person name="Steindorff A."/>
            <person name="Ohm R.A."/>
            <person name="Martin F."/>
            <person name="Silar P."/>
            <person name="Natvig D.O."/>
            <person name="Lalanne C."/>
            <person name="Gautier V."/>
            <person name="Ament-Velasquez S.L."/>
            <person name="Kruys A."/>
            <person name="Hutchinson M.I."/>
            <person name="Powell A.J."/>
            <person name="Barry K."/>
            <person name="Miller A.N."/>
            <person name="Grigoriev I.V."/>
            <person name="Debuchy R."/>
            <person name="Gladieux P."/>
            <person name="Hiltunen Thoren M."/>
            <person name="Johannesson H."/>
        </authorList>
    </citation>
    <scope>NUCLEOTIDE SEQUENCE</scope>
    <source>
        <strain evidence="1">CBS 359.72</strain>
    </source>
</reference>
<sequence length="291" mass="32116">MRKCDHDLNPGGTFPRNNLRYLKNAPPYGKAAGDPNAYTTGAVGRHNVVLAHMPGMGKVNATAVAAKCPMSFPNIRLAIVVGICGVVPFGPDGDKIILGVVIVSEGVIQYDSGRQQPEGFVRRDTFRDALGRADAEIRNLIAKLKTFHNRKNLQDWMDVAQDRFFEATYHHKGDKKTACTECGCNGKLVPRTRLGQGKPLPAVHFGWIASRDALMRPGEDRDATAEEEGIITFEMVSAGVWDIFHRVVLIKGACDYADTHKNRMWQRYAAATAAACMKAFLRYWLPSQTQG</sequence>
<gene>
    <name evidence="1" type="ORF">C7999DRAFT_43382</name>
</gene>
<protein>
    <submittedName>
        <fullName evidence="1">Nucleoside phosphorylase domain-containing protein</fullName>
    </submittedName>
</protein>
<comment type="caution">
    <text evidence="1">The sequence shown here is derived from an EMBL/GenBank/DDBJ whole genome shotgun (WGS) entry which is preliminary data.</text>
</comment>
<proteinExistence type="predicted"/>
<dbReference type="PANTHER" id="PTHR46082:SF6">
    <property type="entry name" value="AAA+ ATPASE DOMAIN-CONTAINING PROTEIN-RELATED"/>
    <property type="match status" value="1"/>
</dbReference>
<dbReference type="InterPro" id="IPR053137">
    <property type="entry name" value="NLR-like"/>
</dbReference>
<dbReference type="SUPFAM" id="SSF53167">
    <property type="entry name" value="Purine and uridine phosphorylases"/>
    <property type="match status" value="1"/>
</dbReference>